<gene>
    <name evidence="6" type="ORF">LNKW23_02840</name>
</gene>
<keyword evidence="7" id="KW-1185">Reference proteome</keyword>
<feature type="compositionally biased region" description="Low complexity" evidence="4">
    <location>
        <begin position="259"/>
        <end position="271"/>
    </location>
</feature>
<dbReference type="PRINTS" id="PR00035">
    <property type="entry name" value="HTHGNTR"/>
</dbReference>
<proteinExistence type="predicted"/>
<dbReference type="Gene3D" id="1.20.120.530">
    <property type="entry name" value="GntR ligand-binding domain-like"/>
    <property type="match status" value="1"/>
</dbReference>
<dbReference type="Pfam" id="PF00392">
    <property type="entry name" value="GntR"/>
    <property type="match status" value="1"/>
</dbReference>
<organism evidence="6 7">
    <name type="scientific">Paralimibaculum aggregatum</name>
    <dbReference type="NCBI Taxonomy" id="3036245"/>
    <lineage>
        <taxon>Bacteria</taxon>
        <taxon>Pseudomonadati</taxon>
        <taxon>Pseudomonadota</taxon>
        <taxon>Alphaproteobacteria</taxon>
        <taxon>Rhodobacterales</taxon>
        <taxon>Paracoccaceae</taxon>
        <taxon>Paralimibaculum</taxon>
    </lineage>
</organism>
<dbReference type="CDD" id="cd07377">
    <property type="entry name" value="WHTH_GntR"/>
    <property type="match status" value="1"/>
</dbReference>
<dbReference type="InterPro" id="IPR036390">
    <property type="entry name" value="WH_DNA-bd_sf"/>
</dbReference>
<accession>A0ABQ6LDQ4</accession>
<protein>
    <recommendedName>
        <fullName evidence="5">HTH gntR-type domain-containing protein</fullName>
    </recommendedName>
</protein>
<keyword evidence="1" id="KW-0805">Transcription regulation</keyword>
<feature type="region of interest" description="Disordered" evidence="4">
    <location>
        <begin position="259"/>
        <end position="285"/>
    </location>
</feature>
<evidence type="ECO:0000313" key="7">
    <source>
        <dbReference type="Proteomes" id="UP001239909"/>
    </source>
</evidence>
<dbReference type="PANTHER" id="PTHR43537:SF44">
    <property type="entry name" value="GNTR FAMILY REGULATORY PROTEIN"/>
    <property type="match status" value="1"/>
</dbReference>
<evidence type="ECO:0000256" key="1">
    <source>
        <dbReference type="ARBA" id="ARBA00023015"/>
    </source>
</evidence>
<dbReference type="SMART" id="SM00345">
    <property type="entry name" value="HTH_GNTR"/>
    <property type="match status" value="1"/>
</dbReference>
<feature type="domain" description="HTH gntR-type" evidence="5">
    <location>
        <begin position="31"/>
        <end position="101"/>
    </location>
</feature>
<reference evidence="6 7" key="1">
    <citation type="submission" date="2023-04" db="EMBL/GenBank/DDBJ databases">
        <title>Marinoamorphus aggregata gen. nov., sp. Nov., isolate from tissue of brittle star Ophioplocus japonicus.</title>
        <authorList>
            <person name="Kawano K."/>
            <person name="Sawayama S."/>
            <person name="Nakagawa S."/>
        </authorList>
    </citation>
    <scope>NUCLEOTIDE SEQUENCE [LARGE SCALE GENOMIC DNA]</scope>
    <source>
        <strain evidence="6 7">NKW23</strain>
    </source>
</reference>
<evidence type="ECO:0000256" key="2">
    <source>
        <dbReference type="ARBA" id="ARBA00023125"/>
    </source>
</evidence>
<sequence length="285" mass="29857">MAGSGSDHEDGAETGRAEAGRAESGREGAGAPAPERIAAEIRQLIVEGRLGPDARLPGEQELAARFAVSRPTLREALKRLAAQNLIRTRRGAAGGSFVNRLGWAEAREQTAATLTLMLGMDPTSPDAVAEARLALLTACAPLAVARRGAGHLAAMRAEIALQRAEATTDVEFCASDVRFHRVFAEATGNPLLTLQAAAVIDAIQPLLNRLTYRGHDRAAIALRHARIAARLERRDLAGLLAELTAASAETARQVEAAQALRAGRAAAPPALETGTGPAADRGSRR</sequence>
<dbReference type="InterPro" id="IPR000524">
    <property type="entry name" value="Tscrpt_reg_HTH_GntR"/>
</dbReference>
<evidence type="ECO:0000313" key="6">
    <source>
        <dbReference type="EMBL" id="GMG81072.1"/>
    </source>
</evidence>
<evidence type="ECO:0000256" key="4">
    <source>
        <dbReference type="SAM" id="MobiDB-lite"/>
    </source>
</evidence>
<evidence type="ECO:0000259" key="5">
    <source>
        <dbReference type="PROSITE" id="PS50949"/>
    </source>
</evidence>
<dbReference type="PANTHER" id="PTHR43537">
    <property type="entry name" value="TRANSCRIPTIONAL REGULATOR, GNTR FAMILY"/>
    <property type="match status" value="1"/>
</dbReference>
<evidence type="ECO:0000256" key="3">
    <source>
        <dbReference type="ARBA" id="ARBA00023163"/>
    </source>
</evidence>
<dbReference type="InterPro" id="IPR008920">
    <property type="entry name" value="TF_FadR/GntR_C"/>
</dbReference>
<dbReference type="InterPro" id="IPR011711">
    <property type="entry name" value="GntR_C"/>
</dbReference>
<feature type="region of interest" description="Disordered" evidence="4">
    <location>
        <begin position="1"/>
        <end position="34"/>
    </location>
</feature>
<dbReference type="PROSITE" id="PS50949">
    <property type="entry name" value="HTH_GNTR"/>
    <property type="match status" value="1"/>
</dbReference>
<dbReference type="InterPro" id="IPR036388">
    <property type="entry name" value="WH-like_DNA-bd_sf"/>
</dbReference>
<dbReference type="RefSeq" id="WP_285669697.1">
    <property type="nucleotide sequence ID" value="NZ_BSYI01000002.1"/>
</dbReference>
<comment type="caution">
    <text evidence="6">The sequence shown here is derived from an EMBL/GenBank/DDBJ whole genome shotgun (WGS) entry which is preliminary data.</text>
</comment>
<name>A0ABQ6LDQ4_9RHOB</name>
<dbReference type="Proteomes" id="UP001239909">
    <property type="component" value="Unassembled WGS sequence"/>
</dbReference>
<dbReference type="Pfam" id="PF07729">
    <property type="entry name" value="FCD"/>
    <property type="match status" value="1"/>
</dbReference>
<keyword evidence="2" id="KW-0238">DNA-binding</keyword>
<dbReference type="SUPFAM" id="SSF46785">
    <property type="entry name" value="Winged helix' DNA-binding domain"/>
    <property type="match status" value="1"/>
</dbReference>
<dbReference type="Gene3D" id="1.10.10.10">
    <property type="entry name" value="Winged helix-like DNA-binding domain superfamily/Winged helix DNA-binding domain"/>
    <property type="match status" value="1"/>
</dbReference>
<feature type="compositionally biased region" description="Basic and acidic residues" evidence="4">
    <location>
        <begin position="1"/>
        <end position="26"/>
    </location>
</feature>
<dbReference type="EMBL" id="BSYI01000002">
    <property type="protein sequence ID" value="GMG81072.1"/>
    <property type="molecule type" value="Genomic_DNA"/>
</dbReference>
<dbReference type="SUPFAM" id="SSF48008">
    <property type="entry name" value="GntR ligand-binding domain-like"/>
    <property type="match status" value="1"/>
</dbReference>
<keyword evidence="3" id="KW-0804">Transcription</keyword>
<dbReference type="SMART" id="SM00895">
    <property type="entry name" value="FCD"/>
    <property type="match status" value="1"/>
</dbReference>